<proteinExistence type="predicted"/>
<dbReference type="SUPFAM" id="SSF55729">
    <property type="entry name" value="Acyl-CoA N-acyltransferases (Nat)"/>
    <property type="match status" value="1"/>
</dbReference>
<dbReference type="AlphaFoldDB" id="A0A7X5V2H7"/>
<dbReference type="EMBL" id="JAASQV010000004">
    <property type="protein sequence ID" value="NIJ66667.1"/>
    <property type="molecule type" value="Genomic_DNA"/>
</dbReference>
<evidence type="ECO:0000313" key="4">
    <source>
        <dbReference type="Proteomes" id="UP000564677"/>
    </source>
</evidence>
<dbReference type="CDD" id="cd00090">
    <property type="entry name" value="HTH_ARSR"/>
    <property type="match status" value="1"/>
</dbReference>
<dbReference type="Pfam" id="PF00583">
    <property type="entry name" value="Acetyltransf_1"/>
    <property type="match status" value="1"/>
</dbReference>
<dbReference type="PROSITE" id="PS51186">
    <property type="entry name" value="GNAT"/>
    <property type="match status" value="1"/>
</dbReference>
<protein>
    <submittedName>
        <fullName evidence="3">DNA-binding MarR family transcriptional regulator/N-acetylglutamate synthase-like GNAT family acetyltransferase</fullName>
    </submittedName>
</protein>
<dbReference type="Proteomes" id="UP000564677">
    <property type="component" value="Unassembled WGS sequence"/>
</dbReference>
<keyword evidence="3" id="KW-0808">Transferase</keyword>
<dbReference type="Gene3D" id="1.10.10.10">
    <property type="entry name" value="Winged helix-like DNA-binding domain superfamily/Winged helix DNA-binding domain"/>
    <property type="match status" value="1"/>
</dbReference>
<dbReference type="InterPro" id="IPR011991">
    <property type="entry name" value="ArsR-like_HTH"/>
</dbReference>
<dbReference type="GO" id="GO:0003700">
    <property type="term" value="F:DNA-binding transcription factor activity"/>
    <property type="evidence" value="ECO:0007669"/>
    <property type="project" value="InterPro"/>
</dbReference>
<dbReference type="GO" id="GO:0006950">
    <property type="term" value="P:response to stress"/>
    <property type="evidence" value="ECO:0007669"/>
    <property type="project" value="TreeGrafter"/>
</dbReference>
<dbReference type="InterPro" id="IPR036388">
    <property type="entry name" value="WH-like_DNA-bd_sf"/>
</dbReference>
<gene>
    <name evidence="3" type="ORF">FHR20_003643</name>
</gene>
<dbReference type="GO" id="GO:0016747">
    <property type="term" value="F:acyltransferase activity, transferring groups other than amino-acyl groups"/>
    <property type="evidence" value="ECO:0007669"/>
    <property type="project" value="InterPro"/>
</dbReference>
<organism evidence="3 4">
    <name type="scientific">Sphingomonas leidyi</name>
    <dbReference type="NCBI Taxonomy" id="68569"/>
    <lineage>
        <taxon>Bacteria</taxon>
        <taxon>Pseudomonadati</taxon>
        <taxon>Pseudomonadota</taxon>
        <taxon>Alphaproteobacteria</taxon>
        <taxon>Sphingomonadales</taxon>
        <taxon>Sphingomonadaceae</taxon>
        <taxon>Sphingomonas</taxon>
    </lineage>
</organism>
<evidence type="ECO:0000313" key="3">
    <source>
        <dbReference type="EMBL" id="NIJ66667.1"/>
    </source>
</evidence>
<dbReference type="PROSITE" id="PS50995">
    <property type="entry name" value="HTH_MARR_2"/>
    <property type="match status" value="1"/>
</dbReference>
<feature type="domain" description="N-acetyltransferase" evidence="2">
    <location>
        <begin position="162"/>
        <end position="316"/>
    </location>
</feature>
<dbReference type="RefSeq" id="WP_167300996.1">
    <property type="nucleotide sequence ID" value="NZ_CP170557.1"/>
</dbReference>
<dbReference type="SUPFAM" id="SSF46785">
    <property type="entry name" value="Winged helix' DNA-binding domain"/>
    <property type="match status" value="1"/>
</dbReference>
<dbReference type="PANTHER" id="PTHR33164:SF57">
    <property type="entry name" value="MARR-FAMILY TRANSCRIPTIONAL REGULATOR"/>
    <property type="match status" value="1"/>
</dbReference>
<dbReference type="Pfam" id="PF12802">
    <property type="entry name" value="MarR_2"/>
    <property type="match status" value="1"/>
</dbReference>
<dbReference type="InterPro" id="IPR000182">
    <property type="entry name" value="GNAT_dom"/>
</dbReference>
<dbReference type="InterPro" id="IPR000835">
    <property type="entry name" value="HTH_MarR-typ"/>
</dbReference>
<feature type="domain" description="HTH marR-type" evidence="1">
    <location>
        <begin position="10"/>
        <end position="151"/>
    </location>
</feature>
<dbReference type="InterPro" id="IPR016181">
    <property type="entry name" value="Acyl_CoA_acyltransferase"/>
</dbReference>
<dbReference type="InterPro" id="IPR036390">
    <property type="entry name" value="WH_DNA-bd_sf"/>
</dbReference>
<reference evidence="3 4" key="1">
    <citation type="submission" date="2020-03" db="EMBL/GenBank/DDBJ databases">
        <title>Genomic Encyclopedia of Type Strains, Phase IV (KMG-IV): sequencing the most valuable type-strain genomes for metagenomic binning, comparative biology and taxonomic classification.</title>
        <authorList>
            <person name="Goeker M."/>
        </authorList>
    </citation>
    <scope>NUCLEOTIDE SEQUENCE [LARGE SCALE GENOMIC DNA]</scope>
    <source>
        <strain evidence="3 4">DSM 4733</strain>
    </source>
</reference>
<sequence length="316" mass="35016">MADVLEDLGDLFLGSRLKRLAERLQAGAGRVLRDVGLPIQPAQFPMLAAIDRYGPLTVGQAVEALGVSQPVVTRTLAGLVEMGLVETTRDEADLRQKTIRLSSAGEAMMARAKPMIWPRVDAAVKQLCADLNGSFLDQVGQIETALDRQSLDARVRDIPQGLNIRPYSDDLAEAFHRINAEWVQAMFTLEENDVQILTRPRELIIDRGGEILFVETPDSGVVGTCALIKIEEGVFELTKMGVSEAARGRKAGEFLLAATLDRAREIGMERLYLLTNRKCAAAIHLYEKLGFEHSGEIMRLYGGRYARCDVAMEYRW</sequence>
<dbReference type="InterPro" id="IPR039422">
    <property type="entry name" value="MarR/SlyA-like"/>
</dbReference>
<comment type="caution">
    <text evidence="3">The sequence shown here is derived from an EMBL/GenBank/DDBJ whole genome shotgun (WGS) entry which is preliminary data.</text>
</comment>
<dbReference type="CDD" id="cd04301">
    <property type="entry name" value="NAT_SF"/>
    <property type="match status" value="1"/>
</dbReference>
<name>A0A7X5V2H7_9SPHN</name>
<keyword evidence="3" id="KW-0238">DNA-binding</keyword>
<evidence type="ECO:0000259" key="1">
    <source>
        <dbReference type="PROSITE" id="PS50995"/>
    </source>
</evidence>
<dbReference type="PANTHER" id="PTHR33164">
    <property type="entry name" value="TRANSCRIPTIONAL REGULATOR, MARR FAMILY"/>
    <property type="match status" value="1"/>
</dbReference>
<keyword evidence="4" id="KW-1185">Reference proteome</keyword>
<dbReference type="SMART" id="SM00347">
    <property type="entry name" value="HTH_MARR"/>
    <property type="match status" value="1"/>
</dbReference>
<accession>A0A7X5V2H7</accession>
<dbReference type="Gene3D" id="3.40.630.30">
    <property type="match status" value="1"/>
</dbReference>
<evidence type="ECO:0000259" key="2">
    <source>
        <dbReference type="PROSITE" id="PS51186"/>
    </source>
</evidence>
<dbReference type="GO" id="GO:0003677">
    <property type="term" value="F:DNA binding"/>
    <property type="evidence" value="ECO:0007669"/>
    <property type="project" value="UniProtKB-KW"/>
</dbReference>